<name>A0ABW0YNF4_9BACI</name>
<keyword evidence="1" id="KW-1133">Transmembrane helix</keyword>
<evidence type="ECO:0000313" key="2">
    <source>
        <dbReference type="EMBL" id="MFC5713686.1"/>
    </source>
</evidence>
<feature type="transmembrane region" description="Helical" evidence="1">
    <location>
        <begin position="37"/>
        <end position="55"/>
    </location>
</feature>
<dbReference type="RefSeq" id="WP_385943570.1">
    <property type="nucleotide sequence ID" value="NZ_JBHSPG010000009.1"/>
</dbReference>
<feature type="transmembrane region" description="Helical" evidence="1">
    <location>
        <begin position="97"/>
        <end position="116"/>
    </location>
</feature>
<proteinExistence type="predicted"/>
<keyword evidence="1" id="KW-0812">Transmembrane</keyword>
<dbReference type="EMBL" id="JBHSOZ010000005">
    <property type="protein sequence ID" value="MFC5713686.1"/>
    <property type="molecule type" value="Genomic_DNA"/>
</dbReference>
<comment type="caution">
    <text evidence="2">The sequence shown here is derived from an EMBL/GenBank/DDBJ whole genome shotgun (WGS) entry which is preliminary data.</text>
</comment>
<evidence type="ECO:0000313" key="3">
    <source>
        <dbReference type="Proteomes" id="UP001596142"/>
    </source>
</evidence>
<dbReference type="Proteomes" id="UP001596142">
    <property type="component" value="Unassembled WGS sequence"/>
</dbReference>
<gene>
    <name evidence="2" type="ORF">ACFPU1_12920</name>
</gene>
<accession>A0ABW0YNF4</accession>
<feature type="transmembrane region" description="Helical" evidence="1">
    <location>
        <begin position="62"/>
        <end position="85"/>
    </location>
</feature>
<protein>
    <submittedName>
        <fullName evidence="2">DUF2243 domain-containing protein</fullName>
    </submittedName>
</protein>
<sequence length="128" mass="14932">MTRFISYFFGVFYVDLLFHQYQAQAFGFPAQTTGERLGVLAFAGAVTLLFYFISWRFFPPSFFHGVLIASGFFATFDIIVIHWIFHLHRLTYGPEAFIIELLLVITGFGMLAYGLIRERKTIIEEKYY</sequence>
<keyword evidence="1" id="KW-0472">Membrane</keyword>
<evidence type="ECO:0000256" key="1">
    <source>
        <dbReference type="SAM" id="Phobius"/>
    </source>
</evidence>
<keyword evidence="3" id="KW-1185">Reference proteome</keyword>
<reference evidence="3" key="1">
    <citation type="journal article" date="2019" name="Int. J. Syst. Evol. Microbiol.">
        <title>The Global Catalogue of Microorganisms (GCM) 10K type strain sequencing project: providing services to taxonomists for standard genome sequencing and annotation.</title>
        <authorList>
            <consortium name="The Broad Institute Genomics Platform"/>
            <consortium name="The Broad Institute Genome Sequencing Center for Infectious Disease"/>
            <person name="Wu L."/>
            <person name="Ma J."/>
        </authorList>
    </citation>
    <scope>NUCLEOTIDE SEQUENCE [LARGE SCALE GENOMIC DNA]</scope>
    <source>
        <strain evidence="3">CECT 7184</strain>
    </source>
</reference>
<organism evidence="2 3">
    <name type="scientific">Thalassorhabdus alkalitolerans</name>
    <dbReference type="NCBI Taxonomy" id="2282697"/>
    <lineage>
        <taxon>Bacteria</taxon>
        <taxon>Bacillati</taxon>
        <taxon>Bacillota</taxon>
        <taxon>Bacilli</taxon>
        <taxon>Bacillales</taxon>
        <taxon>Bacillaceae</taxon>
        <taxon>Thalassorhabdus</taxon>
    </lineage>
</organism>